<evidence type="ECO:0000313" key="2">
    <source>
        <dbReference type="EMBL" id="TVY81033.1"/>
    </source>
</evidence>
<dbReference type="AlphaFoldDB" id="A0A8T9CDS3"/>
<keyword evidence="3" id="KW-1185">Reference proteome</keyword>
<protein>
    <recommendedName>
        <fullName evidence="4">Myb-like domain-containing protein</fullName>
    </recommendedName>
</protein>
<dbReference type="OrthoDB" id="4525115at2759"/>
<proteinExistence type="predicted"/>
<feature type="region of interest" description="Disordered" evidence="1">
    <location>
        <begin position="56"/>
        <end position="161"/>
    </location>
</feature>
<evidence type="ECO:0000256" key="1">
    <source>
        <dbReference type="SAM" id="MobiDB-lite"/>
    </source>
</evidence>
<name>A0A8T9CDS3_9HELO</name>
<evidence type="ECO:0008006" key="4">
    <source>
        <dbReference type="Google" id="ProtNLM"/>
    </source>
</evidence>
<organism evidence="2 3">
    <name type="scientific">Lachnellula suecica</name>
    <dbReference type="NCBI Taxonomy" id="602035"/>
    <lineage>
        <taxon>Eukaryota</taxon>
        <taxon>Fungi</taxon>
        <taxon>Dikarya</taxon>
        <taxon>Ascomycota</taxon>
        <taxon>Pezizomycotina</taxon>
        <taxon>Leotiomycetes</taxon>
        <taxon>Helotiales</taxon>
        <taxon>Lachnaceae</taxon>
        <taxon>Lachnellula</taxon>
    </lineage>
</organism>
<dbReference type="EMBL" id="QGMK01000562">
    <property type="protein sequence ID" value="TVY81033.1"/>
    <property type="molecule type" value="Genomic_DNA"/>
</dbReference>
<reference evidence="2 3" key="1">
    <citation type="submission" date="2018-05" db="EMBL/GenBank/DDBJ databases">
        <title>Genome sequencing and assembly of the regulated plant pathogen Lachnellula willkommii and related sister species for the development of diagnostic species identification markers.</title>
        <authorList>
            <person name="Giroux E."/>
            <person name="Bilodeau G."/>
        </authorList>
    </citation>
    <scope>NUCLEOTIDE SEQUENCE [LARGE SCALE GENOMIC DNA]</scope>
    <source>
        <strain evidence="2 3">CBS 268.59</strain>
    </source>
</reference>
<dbReference type="Proteomes" id="UP000469558">
    <property type="component" value="Unassembled WGS sequence"/>
</dbReference>
<comment type="caution">
    <text evidence="2">The sequence shown here is derived from an EMBL/GenBank/DDBJ whole genome shotgun (WGS) entry which is preliminary data.</text>
</comment>
<gene>
    <name evidence="2" type="ORF">LSUE1_G008881</name>
</gene>
<accession>A0A8T9CDS3</accession>
<feature type="compositionally biased region" description="Polar residues" evidence="1">
    <location>
        <begin position="95"/>
        <end position="108"/>
    </location>
</feature>
<evidence type="ECO:0000313" key="3">
    <source>
        <dbReference type="Proteomes" id="UP000469558"/>
    </source>
</evidence>
<sequence>MDAPKSRWDAESDRCLLLNIIEGGDLKGSEWPAISLKMKDKGYNFTHEACRQHYQKLRKEFRGGASNAKPKASPAPKAPRTPKSTTTTPRKGSKASKSFTSDSDTTGSMAHGDDDEPSSPTPLKRKRMTKTEEEENGVHSAPLFKMEQFNHPVELDDDLYY</sequence>
<dbReference type="Gene3D" id="1.10.10.60">
    <property type="entry name" value="Homeodomain-like"/>
    <property type="match status" value="1"/>
</dbReference>
<feature type="compositionally biased region" description="Low complexity" evidence="1">
    <location>
        <begin position="81"/>
        <end position="90"/>
    </location>
</feature>